<reference evidence="8 9" key="1">
    <citation type="submission" date="2022-04" db="EMBL/GenBank/DDBJ databases">
        <title>Leucobacter sp. isolated from rhizosphere of garlic.</title>
        <authorList>
            <person name="Won M."/>
            <person name="Lee C.-M."/>
            <person name="Woen H.-Y."/>
            <person name="Kwon S.-W."/>
        </authorList>
    </citation>
    <scope>NUCLEOTIDE SEQUENCE [LARGE SCALE GENOMIC DNA]</scope>
    <source>
        <strain evidence="8 9">H21R-40</strain>
    </source>
</reference>
<dbReference type="Pfam" id="PF00732">
    <property type="entry name" value="GMC_oxred_N"/>
    <property type="match status" value="1"/>
</dbReference>
<evidence type="ECO:0000256" key="2">
    <source>
        <dbReference type="ARBA" id="ARBA00010790"/>
    </source>
</evidence>
<dbReference type="SUPFAM" id="SSF51905">
    <property type="entry name" value="FAD/NAD(P)-binding domain"/>
    <property type="match status" value="1"/>
</dbReference>
<organism evidence="8 9">
    <name type="scientific">Leucobacter allii</name>
    <dbReference type="NCBI Taxonomy" id="2932247"/>
    <lineage>
        <taxon>Bacteria</taxon>
        <taxon>Bacillati</taxon>
        <taxon>Actinomycetota</taxon>
        <taxon>Actinomycetes</taxon>
        <taxon>Micrococcales</taxon>
        <taxon>Microbacteriaceae</taxon>
        <taxon>Leucobacter</taxon>
    </lineage>
</organism>
<dbReference type="EMBL" id="CP095045">
    <property type="protein sequence ID" value="UOQ57535.1"/>
    <property type="molecule type" value="Genomic_DNA"/>
</dbReference>
<dbReference type="PROSITE" id="PS00623">
    <property type="entry name" value="GMC_OXRED_1"/>
    <property type="match status" value="1"/>
</dbReference>
<dbReference type="InterPro" id="IPR007867">
    <property type="entry name" value="GMC_OxRtase_C"/>
</dbReference>
<feature type="domain" description="Glucose-methanol-choline oxidoreductase N-terminal" evidence="6">
    <location>
        <begin position="84"/>
        <end position="107"/>
    </location>
</feature>
<dbReference type="PANTHER" id="PTHR11552">
    <property type="entry name" value="GLUCOSE-METHANOL-CHOLINE GMC OXIDOREDUCTASE"/>
    <property type="match status" value="1"/>
</dbReference>
<dbReference type="InterPro" id="IPR036188">
    <property type="entry name" value="FAD/NAD-bd_sf"/>
</dbReference>
<sequence>MSATPGRPRRTVIVGAGGAGAPLAARLAADPGRAVVLLEAGDSAPPPPELLDGGALRGALPGRPDGWRYEVELGRGRPDVIARGKRLGGSTAVNGGYFVRATRDDFARWAAAGGPEWSYARALPILRALEHELDPVRDTALHGADGPVRVARPPQDGPVAAAFTAAARELGFPVEADKNAGGAPGVGPVPSNIIDGVRRSTATAYLEGAALEAAARGRLEIRGGTRVLRVIIEGAAEGPRAVGVETERGPVAADEVVLSAGAIATPQLLLLSGIGPRAHLAEHGIGVVAALPVGTALADHPNLALAWEPRRPVVDWEAGYGFPTALNLDAAAVDPALVPCPEGDLEILLGAKPLEFLLAGGRREAETLQFLVALQEHRGRGRLSLTSADPLDPPRIKYDYFAGAEDRRRMRAGVRAAVALLRAPAFSEVFGRLIDLDGAVLDDDAALDDWILARHGTALHTCATAPMGAVVDGAGRVRGVAGLRVADTSILPSAPHRGPANTAVFIGEFLARAMLVGR</sequence>
<proteinExistence type="inferred from homology"/>
<dbReference type="Gene3D" id="3.50.50.60">
    <property type="entry name" value="FAD/NAD(P)-binding domain"/>
    <property type="match status" value="1"/>
</dbReference>
<dbReference type="PROSITE" id="PS00624">
    <property type="entry name" value="GMC_OXRED_2"/>
    <property type="match status" value="1"/>
</dbReference>
<dbReference type="SUPFAM" id="SSF54373">
    <property type="entry name" value="FAD-linked reductases, C-terminal domain"/>
    <property type="match status" value="1"/>
</dbReference>
<name>A0ABY4FMN6_9MICO</name>
<dbReference type="PANTHER" id="PTHR11552:SF147">
    <property type="entry name" value="CHOLINE DEHYDROGENASE, MITOCHONDRIAL"/>
    <property type="match status" value="1"/>
</dbReference>
<protein>
    <submittedName>
        <fullName evidence="8">GMC family oxidoreductase N-terminal domain-containing protein</fullName>
    </submittedName>
</protein>
<accession>A0ABY4FMN6</accession>
<gene>
    <name evidence="8" type="ORF">MUN78_01420</name>
</gene>
<keyword evidence="4 5" id="KW-0274">FAD</keyword>
<comment type="cofactor">
    <cofactor evidence="1">
        <name>FAD</name>
        <dbReference type="ChEBI" id="CHEBI:57692"/>
    </cofactor>
</comment>
<dbReference type="Proteomes" id="UP000831786">
    <property type="component" value="Chromosome"/>
</dbReference>
<evidence type="ECO:0000256" key="5">
    <source>
        <dbReference type="RuleBase" id="RU003968"/>
    </source>
</evidence>
<evidence type="ECO:0000259" key="6">
    <source>
        <dbReference type="PROSITE" id="PS00623"/>
    </source>
</evidence>
<dbReference type="InterPro" id="IPR000172">
    <property type="entry name" value="GMC_OxRdtase_N"/>
</dbReference>
<evidence type="ECO:0000259" key="7">
    <source>
        <dbReference type="PROSITE" id="PS00624"/>
    </source>
</evidence>
<dbReference type="Gene3D" id="3.30.410.40">
    <property type="match status" value="1"/>
</dbReference>
<dbReference type="InterPro" id="IPR012132">
    <property type="entry name" value="GMC_OxRdtase"/>
</dbReference>
<keyword evidence="9" id="KW-1185">Reference proteome</keyword>
<keyword evidence="3 5" id="KW-0285">Flavoprotein</keyword>
<evidence type="ECO:0000313" key="9">
    <source>
        <dbReference type="Proteomes" id="UP000831786"/>
    </source>
</evidence>
<evidence type="ECO:0000256" key="3">
    <source>
        <dbReference type="ARBA" id="ARBA00022630"/>
    </source>
</evidence>
<dbReference type="PIRSF" id="PIRSF000137">
    <property type="entry name" value="Alcohol_oxidase"/>
    <property type="match status" value="1"/>
</dbReference>
<dbReference type="RefSeq" id="WP_244728300.1">
    <property type="nucleotide sequence ID" value="NZ_CP095045.1"/>
</dbReference>
<feature type="domain" description="Glucose-methanol-choline oxidoreductase N-terminal" evidence="7">
    <location>
        <begin position="261"/>
        <end position="275"/>
    </location>
</feature>
<evidence type="ECO:0000313" key="8">
    <source>
        <dbReference type="EMBL" id="UOQ57535.1"/>
    </source>
</evidence>
<evidence type="ECO:0000256" key="1">
    <source>
        <dbReference type="ARBA" id="ARBA00001974"/>
    </source>
</evidence>
<comment type="similarity">
    <text evidence="2 5">Belongs to the GMC oxidoreductase family.</text>
</comment>
<evidence type="ECO:0000256" key="4">
    <source>
        <dbReference type="ARBA" id="ARBA00022827"/>
    </source>
</evidence>
<dbReference type="Pfam" id="PF05199">
    <property type="entry name" value="GMC_oxred_C"/>
    <property type="match status" value="1"/>
</dbReference>